<evidence type="ECO:0000256" key="4">
    <source>
        <dbReference type="SAM" id="MobiDB-lite"/>
    </source>
</evidence>
<accession>A0A367R4U1</accession>
<dbReference type="InterPro" id="IPR011042">
    <property type="entry name" value="6-blade_b-propeller_TolB-like"/>
</dbReference>
<dbReference type="Pfam" id="PF07995">
    <property type="entry name" value="GSDH"/>
    <property type="match status" value="2"/>
</dbReference>
<evidence type="ECO:0000313" key="7">
    <source>
        <dbReference type="Proteomes" id="UP000252085"/>
    </source>
</evidence>
<evidence type="ECO:0000256" key="2">
    <source>
        <dbReference type="ARBA" id="ARBA00022737"/>
    </source>
</evidence>
<dbReference type="SUPFAM" id="SSF50952">
    <property type="entry name" value="Soluble quinoprotein glucose dehydrogenase"/>
    <property type="match status" value="1"/>
</dbReference>
<dbReference type="SUPFAM" id="SSF56988">
    <property type="entry name" value="Anthrax protective antigen"/>
    <property type="match status" value="3"/>
</dbReference>
<dbReference type="Pfam" id="PF03160">
    <property type="entry name" value="Calx-beta"/>
    <property type="match status" value="1"/>
</dbReference>
<evidence type="ECO:0000313" key="6">
    <source>
        <dbReference type="EMBL" id="RCJ31487.1"/>
    </source>
</evidence>
<evidence type="ECO:0000256" key="1">
    <source>
        <dbReference type="ARBA" id="ARBA00022729"/>
    </source>
</evidence>
<dbReference type="InterPro" id="IPR037524">
    <property type="entry name" value="PA14/GLEYA"/>
</dbReference>
<dbReference type="Proteomes" id="UP000252085">
    <property type="component" value="Unassembled WGS sequence"/>
</dbReference>
<keyword evidence="1" id="KW-0732">Signal</keyword>
<sequence>MASNQNLSTSVSPAITTKSSLESIDQGQTSISARSSLISQGDGLKAEYYDNIDFTNLKVTRTDSTVNFNWGAGSPNASIDADSFSARWTGQVEAKYSETYKFYTTADDGVRLWVNGQQIINQFIDQPATESSGSIALVAGQKYDIKLEYYENKNNAVSQLRWSSTSQAKEIIPQSQLYSNVSTPSNVSNASNGNGLKAEYYDNIDFTNLKVTRTDSTVNFNWGAGSPNASIDADSFSARWTGQVEAKYSETYKFYTTADDGVRLWVNGQQIINQFIDQPATESSGSIALVAGQKYDIKLEYYENKNNAVSQLRWSSTSQAKEIIPQSQLYSNVSTPSSGGSGNGLKGEYYDNIDFTNLKVTTTNPTVNFNWGADSPAPSIDADSFSARWTGQVEAKYSETYKFYTTADDGVRLWVNGQQIINQFIDQSATESSGSIALVAGQKYDIKLEYYENKGNAVSQLRWSSASQAKEIIPQSQLYSPFLQTTITLGSSSTTVNEGSDSVTVKILRTGDLSGTSSIKYATIGNTATKGVDYGSEGIESAGTLTFAAGQSSAQVSIPINDDSSIEADETFNFVIDQAEGATLGVQRTLAITIQDNDRSGLDFSQPVVSEGDGTAKVTVTRGNASAAASVNYITQDGTAKAGSDYQAVSGSLSFAVGQTSNTIVIPILNDNVGESNETFALKFSNPVGVQLTNQQTSITIIDNDSGNFALDTVASGLNQPTAFEWAPDGNSMFIAQKNGVVRVMKNGTLLSTPFTDIRGEVNDTRDRGLLGIAVHPDFGKSPNGNNYVYLLYTYDPPETNTSNSKNNPNSTLDDPDQNGNRTARLSRFTADPKTNYTTAIAGSEVVLLGTNGTWANISHPDGNSTNVTLGYAPSGILNKDTGKPFTSLQDYLNNLDKVQNVQNFIANDSESHSVGSVHFGTDGSLFVSLGDGTSYNGVDPRAIRVQDKNNLSGKILRIDPITGKGLSSNPFYNGDANSNISKVYDLGLRNPFRFTIDKKTNTPVIGDVGLGTYEEVNVGKPGANFGWPFYEGGLDANGNVVSLKQPVYANLDAAKAFYNSGSSVTEPLYTYKHSGSNSILVGDFYTGNTFPSIYQGALFIGDFSQGTIDALILDNQGKVTSVKRFASQTDRPNLGLPTQITTGPDGNLYYANLTGGEIDRFRPV</sequence>
<dbReference type="GO" id="GO:0016020">
    <property type="term" value="C:membrane"/>
    <property type="evidence" value="ECO:0007669"/>
    <property type="project" value="InterPro"/>
</dbReference>
<dbReference type="PANTHER" id="PTHR19328">
    <property type="entry name" value="HEDGEHOG-INTERACTING PROTEIN"/>
    <property type="match status" value="1"/>
</dbReference>
<dbReference type="SUPFAM" id="SSF141072">
    <property type="entry name" value="CalX-like"/>
    <property type="match status" value="1"/>
</dbReference>
<dbReference type="SMART" id="SM00237">
    <property type="entry name" value="Calx_beta"/>
    <property type="match status" value="2"/>
</dbReference>
<proteinExistence type="predicted"/>
<dbReference type="InterPro" id="IPR012938">
    <property type="entry name" value="Glc/Sorbosone_DH"/>
</dbReference>
<dbReference type="Gene3D" id="2.120.10.30">
    <property type="entry name" value="TolB, C-terminal domain"/>
    <property type="match status" value="1"/>
</dbReference>
<evidence type="ECO:0000259" key="5">
    <source>
        <dbReference type="PROSITE" id="PS51820"/>
    </source>
</evidence>
<dbReference type="EMBL" id="LXQE01000174">
    <property type="protein sequence ID" value="RCJ31487.1"/>
    <property type="molecule type" value="Genomic_DNA"/>
</dbReference>
<dbReference type="InterPro" id="IPR011041">
    <property type="entry name" value="Quinoprot_gluc/sorb_DH_b-prop"/>
</dbReference>
<dbReference type="PROSITE" id="PS51820">
    <property type="entry name" value="PA14"/>
    <property type="match status" value="3"/>
</dbReference>
<dbReference type="SMART" id="SM00758">
    <property type="entry name" value="PA14"/>
    <property type="match status" value="3"/>
</dbReference>
<dbReference type="InterPro" id="IPR003644">
    <property type="entry name" value="Calx_beta"/>
</dbReference>
<feature type="domain" description="PA14" evidence="5">
    <location>
        <begin position="191"/>
        <end position="328"/>
    </location>
</feature>
<reference evidence="6 7" key="1">
    <citation type="submission" date="2016-04" db="EMBL/GenBank/DDBJ databases">
        <authorList>
            <person name="Evans L.H."/>
            <person name="Alamgir A."/>
            <person name="Owens N."/>
            <person name="Weber N.D."/>
            <person name="Virtaneva K."/>
            <person name="Barbian K."/>
            <person name="Babar A."/>
            <person name="Rosenke K."/>
        </authorList>
    </citation>
    <scope>NUCLEOTIDE SEQUENCE [LARGE SCALE GENOMIC DNA]</scope>
    <source>
        <strain evidence="6">NIES-2108</strain>
    </source>
</reference>
<dbReference type="GO" id="GO:0007154">
    <property type="term" value="P:cell communication"/>
    <property type="evidence" value="ECO:0007669"/>
    <property type="project" value="InterPro"/>
</dbReference>
<dbReference type="Pfam" id="PF07691">
    <property type="entry name" value="PA14"/>
    <property type="match status" value="3"/>
</dbReference>
<dbReference type="InterPro" id="IPR011658">
    <property type="entry name" value="PA14_dom"/>
</dbReference>
<feature type="domain" description="PA14" evidence="5">
    <location>
        <begin position="39"/>
        <end position="176"/>
    </location>
</feature>
<dbReference type="Gene3D" id="2.60.40.2030">
    <property type="match status" value="1"/>
</dbReference>
<feature type="domain" description="PA14" evidence="5">
    <location>
        <begin position="340"/>
        <end position="477"/>
    </location>
</feature>
<feature type="region of interest" description="Disordered" evidence="4">
    <location>
        <begin position="799"/>
        <end position="823"/>
    </location>
</feature>
<feature type="compositionally biased region" description="Low complexity" evidence="4">
    <location>
        <begin position="799"/>
        <end position="812"/>
    </location>
</feature>
<dbReference type="Gene3D" id="3.90.182.10">
    <property type="entry name" value="Toxin - Anthrax Protective Antigen,domain 1"/>
    <property type="match status" value="3"/>
</dbReference>
<dbReference type="InterPro" id="IPR038081">
    <property type="entry name" value="CalX-like_sf"/>
</dbReference>
<evidence type="ECO:0000256" key="3">
    <source>
        <dbReference type="ARBA" id="ARBA00022837"/>
    </source>
</evidence>
<gene>
    <name evidence="6" type="ORF">A6769_30555</name>
</gene>
<keyword evidence="2" id="KW-0677">Repeat</keyword>
<name>A0A367R4U1_NOSPU</name>
<comment type="caution">
    <text evidence="6">The sequence shown here is derived from an EMBL/GenBank/DDBJ whole genome shotgun (WGS) entry which is preliminary data.</text>
</comment>
<keyword evidence="3" id="KW-0106">Calcium</keyword>
<dbReference type="AlphaFoldDB" id="A0A367R4U1"/>
<organism evidence="6 7">
    <name type="scientific">Nostoc punctiforme NIES-2108</name>
    <dbReference type="NCBI Taxonomy" id="1356359"/>
    <lineage>
        <taxon>Bacteria</taxon>
        <taxon>Bacillati</taxon>
        <taxon>Cyanobacteriota</taxon>
        <taxon>Cyanophyceae</taxon>
        <taxon>Nostocales</taxon>
        <taxon>Nostocaceae</taxon>
        <taxon>Nostoc</taxon>
    </lineage>
</organism>
<dbReference type="PANTHER" id="PTHR19328:SF13">
    <property type="entry name" value="HIPL1 PROTEIN"/>
    <property type="match status" value="1"/>
</dbReference>
<protein>
    <recommendedName>
        <fullName evidence="5">PA14 domain-containing protein</fullName>
    </recommendedName>
</protein>